<evidence type="ECO:0000313" key="3">
    <source>
        <dbReference type="EMBL" id="ROT82359.1"/>
    </source>
</evidence>
<evidence type="ECO:0000256" key="1">
    <source>
        <dbReference type="ARBA" id="ARBA00023180"/>
    </source>
</evidence>
<dbReference type="InterPro" id="IPR002018">
    <property type="entry name" value="CarbesteraseB"/>
</dbReference>
<evidence type="ECO:0000259" key="2">
    <source>
        <dbReference type="Pfam" id="PF00135"/>
    </source>
</evidence>
<dbReference type="InterPro" id="IPR029058">
    <property type="entry name" value="AB_hydrolase_fold"/>
</dbReference>
<sequence>MGVRVEGQYLARPSISQSLVLLFAGRVPARQRRRGKMQRVWLALGAVLVGTVAGQEQPKVETPWGTFLGSVHISARQGRQIYAFTGIPFAKPPVGDLRFKKPVPYGVHSTPFNATGDSPECIQWDNLRGRGPVGQEDCLYLNVYTNTIPQPPGYFNTQPTIVFLHGGTWMAGSGGDGLFQPDYLIESDVTVVTINHRLGPFGFLSTEDAEGPGNYGMRDQIRALEWVRDNVRYFGGMNDSVTIMGSGAGGMSAHLLPLLHRAISHSGTAYSPHAISRDARAQALKLGLRLGCPTTAAQSCLTQAEKIVDQIPMLHEWDEEPMPFGPVIDTWMGSDAFLPDEPFHLIKHRDFLQVPWLVGTNKEDGAFRVQDILKDPSLTYQLNTEWDKYGPILLDLKPSSCKDPVDMAKQIRKYYLGNKKFGEETSKEFVEMMTDRFFLYPTDRASKDYSYYVKRFIVYRYELVFSGRKSFLDILHKENPQDAASSFLGASNPRFQNTRGAHGWGVSFLDELLYLFPSSKLNFVYQQQFDGDSASKVSTHMLMMWTNFVKGSDPTPILEGWPDDVSPWGAWWEPFVKGYLYYLRIDPEMDSQEVPLKEEHMAFWDSLPLFENRDHNVIRDEL</sequence>
<dbReference type="Pfam" id="PF00135">
    <property type="entry name" value="COesterase"/>
    <property type="match status" value="1"/>
</dbReference>
<reference evidence="3 4" key="2">
    <citation type="submission" date="2019-01" db="EMBL/GenBank/DDBJ databases">
        <title>The decoding of complex shrimp genome reveals the adaptation for benthos swimmer, frequently molting mechanism and breeding impact on genome.</title>
        <authorList>
            <person name="Sun Y."/>
            <person name="Gao Y."/>
            <person name="Yu Y."/>
        </authorList>
    </citation>
    <scope>NUCLEOTIDE SEQUENCE [LARGE SCALE GENOMIC DNA]</scope>
    <source>
        <tissue evidence="3">Muscle</tissue>
    </source>
</reference>
<name>A0A3R7PTQ9_PENVA</name>
<dbReference type="AlphaFoldDB" id="A0A3R7PTQ9"/>
<dbReference type="SUPFAM" id="SSF53474">
    <property type="entry name" value="alpha/beta-Hydrolases"/>
    <property type="match status" value="1"/>
</dbReference>
<keyword evidence="4" id="KW-1185">Reference proteome</keyword>
<evidence type="ECO:0000313" key="4">
    <source>
        <dbReference type="Proteomes" id="UP000283509"/>
    </source>
</evidence>
<dbReference type="EMBL" id="QCYY01000837">
    <property type="protein sequence ID" value="ROT82359.1"/>
    <property type="molecule type" value="Genomic_DNA"/>
</dbReference>
<keyword evidence="1" id="KW-0325">Glycoprotein</keyword>
<organism evidence="3 4">
    <name type="scientific">Penaeus vannamei</name>
    <name type="common">Whiteleg shrimp</name>
    <name type="synonym">Litopenaeus vannamei</name>
    <dbReference type="NCBI Taxonomy" id="6689"/>
    <lineage>
        <taxon>Eukaryota</taxon>
        <taxon>Metazoa</taxon>
        <taxon>Ecdysozoa</taxon>
        <taxon>Arthropoda</taxon>
        <taxon>Crustacea</taxon>
        <taxon>Multicrustacea</taxon>
        <taxon>Malacostraca</taxon>
        <taxon>Eumalacostraca</taxon>
        <taxon>Eucarida</taxon>
        <taxon>Decapoda</taxon>
        <taxon>Dendrobranchiata</taxon>
        <taxon>Penaeoidea</taxon>
        <taxon>Penaeidae</taxon>
        <taxon>Penaeus</taxon>
    </lineage>
</organism>
<gene>
    <name evidence="3" type="ORF">C7M84_024471</name>
</gene>
<proteinExistence type="predicted"/>
<dbReference type="Gene3D" id="3.40.50.1820">
    <property type="entry name" value="alpha/beta hydrolase"/>
    <property type="match status" value="1"/>
</dbReference>
<protein>
    <submittedName>
        <fullName evidence="3">Putative venom carboxylesterase-6</fullName>
    </submittedName>
</protein>
<dbReference type="Proteomes" id="UP000283509">
    <property type="component" value="Unassembled WGS sequence"/>
</dbReference>
<dbReference type="OrthoDB" id="19653at2759"/>
<dbReference type="PANTHER" id="PTHR11559">
    <property type="entry name" value="CARBOXYLESTERASE"/>
    <property type="match status" value="1"/>
</dbReference>
<dbReference type="InterPro" id="IPR050309">
    <property type="entry name" value="Type-B_Carboxylest/Lipase"/>
</dbReference>
<feature type="domain" description="Carboxylesterase type B" evidence="2">
    <location>
        <begin position="57"/>
        <end position="604"/>
    </location>
</feature>
<dbReference type="STRING" id="6689.A0A3R7PTQ9"/>
<accession>A0A3R7PTQ9</accession>
<reference evidence="3 4" key="1">
    <citation type="submission" date="2018-04" db="EMBL/GenBank/DDBJ databases">
        <authorList>
            <person name="Zhang X."/>
            <person name="Yuan J."/>
            <person name="Li F."/>
            <person name="Xiang J."/>
        </authorList>
    </citation>
    <scope>NUCLEOTIDE SEQUENCE [LARGE SCALE GENOMIC DNA]</scope>
    <source>
        <tissue evidence="3">Muscle</tissue>
    </source>
</reference>
<comment type="caution">
    <text evidence="3">The sequence shown here is derived from an EMBL/GenBank/DDBJ whole genome shotgun (WGS) entry which is preliminary data.</text>
</comment>